<dbReference type="Proteomes" id="UP001178461">
    <property type="component" value="Chromosome 7"/>
</dbReference>
<evidence type="ECO:0000313" key="1">
    <source>
        <dbReference type="EMBL" id="CAI5780024.1"/>
    </source>
</evidence>
<dbReference type="AlphaFoldDB" id="A0AA35P9H9"/>
<gene>
    <name evidence="1" type="ORF">PODLI_1B021262</name>
</gene>
<evidence type="ECO:0000313" key="2">
    <source>
        <dbReference type="Proteomes" id="UP001178461"/>
    </source>
</evidence>
<proteinExistence type="predicted"/>
<reference evidence="1" key="1">
    <citation type="submission" date="2022-12" db="EMBL/GenBank/DDBJ databases">
        <authorList>
            <person name="Alioto T."/>
            <person name="Alioto T."/>
            <person name="Gomez Garrido J."/>
        </authorList>
    </citation>
    <scope>NUCLEOTIDE SEQUENCE</scope>
</reference>
<keyword evidence="2" id="KW-1185">Reference proteome</keyword>
<name>A0AA35P9H9_9SAUR</name>
<sequence>MSLACLDKRRKDVNIRPIGVVKKNMHQRFLIKRVKLPALLLHPRPQHSTVQQLIHRIRGTSCFRKKKMSYPLFHLCSSPAELITVALLQARLLNGIWPSVNSLMETSSVCGSCKNGKFLARDYWESEIKIPVL</sequence>
<dbReference type="EMBL" id="OX395132">
    <property type="protein sequence ID" value="CAI5780024.1"/>
    <property type="molecule type" value="Genomic_DNA"/>
</dbReference>
<organism evidence="1 2">
    <name type="scientific">Podarcis lilfordi</name>
    <name type="common">Lilford's wall lizard</name>
    <dbReference type="NCBI Taxonomy" id="74358"/>
    <lineage>
        <taxon>Eukaryota</taxon>
        <taxon>Metazoa</taxon>
        <taxon>Chordata</taxon>
        <taxon>Craniata</taxon>
        <taxon>Vertebrata</taxon>
        <taxon>Euteleostomi</taxon>
        <taxon>Lepidosauria</taxon>
        <taxon>Squamata</taxon>
        <taxon>Bifurcata</taxon>
        <taxon>Unidentata</taxon>
        <taxon>Episquamata</taxon>
        <taxon>Laterata</taxon>
        <taxon>Lacertibaenia</taxon>
        <taxon>Lacertidae</taxon>
        <taxon>Podarcis</taxon>
    </lineage>
</organism>
<accession>A0AA35P9H9</accession>
<protein>
    <submittedName>
        <fullName evidence="1">Uncharacterized protein</fullName>
    </submittedName>
</protein>